<reference evidence="3" key="1">
    <citation type="submission" date="2020-02" db="EMBL/GenBank/DDBJ databases">
        <title>Genomic and physiological characterization of two novel Nitrospinaceae genera.</title>
        <authorList>
            <person name="Mueller A.J."/>
            <person name="Jung M.-Y."/>
            <person name="Strachan C.R."/>
            <person name="Herbold C.W."/>
            <person name="Kirkegaard R.H."/>
            <person name="Daims H."/>
        </authorList>
    </citation>
    <scope>NUCLEOTIDE SEQUENCE [LARGE SCALE GENOMIC DNA]</scope>
</reference>
<evidence type="ECO:0000313" key="2">
    <source>
        <dbReference type="EMBL" id="QPJ65794.1"/>
    </source>
</evidence>
<evidence type="ECO:0000259" key="1">
    <source>
        <dbReference type="PROSITE" id="PS50042"/>
    </source>
</evidence>
<dbReference type="KEGG" id="nva:G3M78_10490"/>
<dbReference type="InterPro" id="IPR000595">
    <property type="entry name" value="cNMP-bd_dom"/>
</dbReference>
<dbReference type="Gene3D" id="2.60.120.10">
    <property type="entry name" value="Jelly Rolls"/>
    <property type="match status" value="1"/>
</dbReference>
<dbReference type="Pfam" id="PF00027">
    <property type="entry name" value="cNMP_binding"/>
    <property type="match status" value="1"/>
</dbReference>
<dbReference type="PROSITE" id="PS50042">
    <property type="entry name" value="CNMP_BINDING_3"/>
    <property type="match status" value="1"/>
</dbReference>
<dbReference type="Proteomes" id="UP000594464">
    <property type="component" value="Chromosome"/>
</dbReference>
<dbReference type="PANTHER" id="PTHR11635:SF152">
    <property type="entry name" value="CAMP-DEPENDENT PROTEIN KINASE TYPE I REGULATORY SUBUNIT-RELATED"/>
    <property type="match status" value="1"/>
</dbReference>
<proteinExistence type="predicted"/>
<dbReference type="SUPFAM" id="SSF51206">
    <property type="entry name" value="cAMP-binding domain-like"/>
    <property type="match status" value="1"/>
</dbReference>
<gene>
    <name evidence="2" type="ORF">G3M78_10490</name>
</gene>
<dbReference type="PANTHER" id="PTHR11635">
    <property type="entry name" value="CAMP-DEPENDENT PROTEIN KINASE REGULATORY CHAIN"/>
    <property type="match status" value="1"/>
</dbReference>
<organism evidence="2 3">
    <name type="scientific">Candidatus Nitrohelix vancouverensis</name>
    <dbReference type="NCBI Taxonomy" id="2705534"/>
    <lineage>
        <taxon>Bacteria</taxon>
        <taxon>Pseudomonadati</taxon>
        <taxon>Nitrospinota/Tectimicrobiota group</taxon>
        <taxon>Nitrospinota</taxon>
        <taxon>Nitrospinia</taxon>
        <taxon>Nitrospinales</taxon>
        <taxon>Nitrospinaceae</taxon>
        <taxon>Candidatus Nitrohelix</taxon>
    </lineage>
</organism>
<evidence type="ECO:0000313" key="3">
    <source>
        <dbReference type="Proteomes" id="UP000594464"/>
    </source>
</evidence>
<dbReference type="AlphaFoldDB" id="A0A7T0G3X7"/>
<sequence length="163" mass="18617">MKELSKDELLGLIYKINFFKTFTPEEKFKLADIRSHLVSYVPNAFILIEGDPGDALYILLKGQVYITKSNSPGVRLAELVPGAIFGEVSFLSHRPRLTNVRADAKVLALRIDPEFLEVVGPEIAWKVKDQLLTAMVDKLDRMNLVFQEAKRRIPGDEWYKRVL</sequence>
<accession>A0A7T0G3X7</accession>
<dbReference type="InterPro" id="IPR018490">
    <property type="entry name" value="cNMP-bd_dom_sf"/>
</dbReference>
<dbReference type="InterPro" id="IPR050503">
    <property type="entry name" value="cAMP-dep_PK_reg_su-like"/>
</dbReference>
<dbReference type="GO" id="GO:0005829">
    <property type="term" value="C:cytosol"/>
    <property type="evidence" value="ECO:0007669"/>
    <property type="project" value="TreeGrafter"/>
</dbReference>
<dbReference type="SMART" id="SM00100">
    <property type="entry name" value="cNMP"/>
    <property type="match status" value="1"/>
</dbReference>
<dbReference type="EMBL" id="CP048620">
    <property type="protein sequence ID" value="QPJ65794.1"/>
    <property type="molecule type" value="Genomic_DNA"/>
</dbReference>
<dbReference type="CDD" id="cd00038">
    <property type="entry name" value="CAP_ED"/>
    <property type="match status" value="1"/>
</dbReference>
<name>A0A7T0G3X7_9BACT</name>
<protein>
    <submittedName>
        <fullName evidence="2">Cyclic nucleotide-binding domain-containing protein</fullName>
    </submittedName>
</protein>
<dbReference type="GO" id="GO:0005952">
    <property type="term" value="C:cAMP-dependent protein kinase complex"/>
    <property type="evidence" value="ECO:0007669"/>
    <property type="project" value="InterPro"/>
</dbReference>
<dbReference type="InterPro" id="IPR014710">
    <property type="entry name" value="RmlC-like_jellyroll"/>
</dbReference>
<feature type="domain" description="Cyclic nucleotide-binding" evidence="1">
    <location>
        <begin position="18"/>
        <end position="112"/>
    </location>
</feature>